<reference evidence="3" key="1">
    <citation type="submission" date="2023-10" db="EMBL/GenBank/DDBJ databases">
        <title>Genome assembly of Pristionchus species.</title>
        <authorList>
            <person name="Yoshida K."/>
            <person name="Sommer R.J."/>
        </authorList>
    </citation>
    <scope>NUCLEOTIDE SEQUENCE</scope>
    <source>
        <strain evidence="3">RS5133</strain>
    </source>
</reference>
<keyword evidence="2" id="KW-0472">Membrane</keyword>
<dbReference type="EMBL" id="BTSY01000007">
    <property type="protein sequence ID" value="GMT36655.1"/>
    <property type="molecule type" value="Genomic_DNA"/>
</dbReference>
<sequence>GPTSGKTPPNLAPYTPPPPVYQRPPWSVAPPAVIIHPVTPLNPLGAAPPSYQPFPPITGQPIGAVTGGVYRPSFGTPYPYTPPHPGAITPIVPSAAPHGTVPTVAPTESSHTTEVTVTTTMTEETPSSTSTEQVFIPVGTETRTSTGTTKAISGSTVTTESPLETSSIWIDERSHEAFRNDCSEREIERVRELHSHETECPCGPGMTRRGGVDEPCQEASTSSVIVHVVRLCDADQILSNDDRALVTLREILLDVVCSGTCTLDQMTYDYAKSPESRTGRTLLFEELSGGACSSDSLHNCEKPAECVINGLQWHCRCPHGYNDTSDGRGRECEWGGGGMEIHCIQVLGICLIWWFFILLLSILFLLCLCCLAWYLATRHCCKERFAAETGYTQTRIKVPRNVKIRPAEGDLPHVKNLMVKNAKGSALRGTTIALAQSKSLTTSSKRKSNLVLPAGSEIGVSPKAAIDVVSSDEENMGVPKSSSTHQLTIDSPAIETGSLPSPQIDVIPATPQRSESIVSMREIAGTPPTAPTPPPAVLPVAFAAAQAGSVPILTAKPPTPPSSKKSVAGGRIDNDYIYF</sequence>
<proteinExistence type="predicted"/>
<evidence type="ECO:0000313" key="4">
    <source>
        <dbReference type="Proteomes" id="UP001432322"/>
    </source>
</evidence>
<keyword evidence="4" id="KW-1185">Reference proteome</keyword>
<evidence type="ECO:0000313" key="3">
    <source>
        <dbReference type="EMBL" id="GMT36655.1"/>
    </source>
</evidence>
<evidence type="ECO:0000256" key="2">
    <source>
        <dbReference type="SAM" id="Phobius"/>
    </source>
</evidence>
<evidence type="ECO:0008006" key="5">
    <source>
        <dbReference type="Google" id="ProtNLM"/>
    </source>
</evidence>
<protein>
    <recommendedName>
        <fullName evidence="5">EGF-like domain-containing protein</fullName>
    </recommendedName>
</protein>
<feature type="region of interest" description="Disordered" evidence="1">
    <location>
        <begin position="1"/>
        <end position="22"/>
    </location>
</feature>
<accession>A0AAV5X165</accession>
<evidence type="ECO:0000256" key="1">
    <source>
        <dbReference type="SAM" id="MobiDB-lite"/>
    </source>
</evidence>
<organism evidence="3 4">
    <name type="scientific">Pristionchus fissidentatus</name>
    <dbReference type="NCBI Taxonomy" id="1538716"/>
    <lineage>
        <taxon>Eukaryota</taxon>
        <taxon>Metazoa</taxon>
        <taxon>Ecdysozoa</taxon>
        <taxon>Nematoda</taxon>
        <taxon>Chromadorea</taxon>
        <taxon>Rhabditida</taxon>
        <taxon>Rhabditina</taxon>
        <taxon>Diplogasteromorpha</taxon>
        <taxon>Diplogasteroidea</taxon>
        <taxon>Neodiplogasteridae</taxon>
        <taxon>Pristionchus</taxon>
    </lineage>
</organism>
<dbReference type="AlphaFoldDB" id="A0AAV5X165"/>
<keyword evidence="2" id="KW-1133">Transmembrane helix</keyword>
<name>A0AAV5X165_9BILA</name>
<gene>
    <name evidence="3" type="ORF">PFISCL1PPCAC_27952</name>
</gene>
<keyword evidence="2" id="KW-0812">Transmembrane</keyword>
<feature type="compositionally biased region" description="Pro residues" evidence="1">
    <location>
        <begin position="10"/>
        <end position="22"/>
    </location>
</feature>
<feature type="non-terminal residue" evidence="3">
    <location>
        <position position="1"/>
    </location>
</feature>
<feature type="transmembrane region" description="Helical" evidence="2">
    <location>
        <begin position="351"/>
        <end position="376"/>
    </location>
</feature>
<dbReference type="Proteomes" id="UP001432322">
    <property type="component" value="Unassembled WGS sequence"/>
</dbReference>
<comment type="caution">
    <text evidence="3">The sequence shown here is derived from an EMBL/GenBank/DDBJ whole genome shotgun (WGS) entry which is preliminary data.</text>
</comment>